<name>A0A0S4J7F4_BODSA</name>
<dbReference type="AlphaFoldDB" id="A0A0S4J7F4"/>
<sequence length="411" mass="46047">MMHLTRAWRAIYETCSSFPRRATVVLCLSGGVDSSVAAAIAFRCVYTRADIDALLRYRRSRHCLPAATLTTAIRDGVPLHQLLEYHLAVNTDALPLSSSEKVAFRAVFMNNWRSDENDNDDDDIPSKGPHGFPKKVCENVAQEFESANTTVRMLNNFVDSSSSSEKQFLSLSMLDFSEQYRHRCLSPLLAAFASGGSCNVDVLCNSNIKFGCLLDHCRQHMNDDSYLVTGHYARHVRVRTPGAPDRSVLARPVTWSSGTDVLNDQTHFLADVCMEKQLPSALFPLGALFESKSDVRRVAEELDLQHVARKKTSTGLCFVNELLKSSRKQAAGAFPMWLHSQRLQDSAAEDRDSPHDAVGRAMRPTKWMLLCPGDSDGLETMRDVTRDVCGLHCDQRHELFEHRREEESLPA</sequence>
<dbReference type="GO" id="GO:0008168">
    <property type="term" value="F:methyltransferase activity"/>
    <property type="evidence" value="ECO:0007669"/>
    <property type="project" value="UniProtKB-KW"/>
</dbReference>
<evidence type="ECO:0000313" key="2">
    <source>
        <dbReference type="Proteomes" id="UP000051952"/>
    </source>
</evidence>
<dbReference type="PANTHER" id="PTHR11933:SF5">
    <property type="entry name" value="MITOCHONDRIAL TRNA-SPECIFIC 2-THIOURIDYLASE 1"/>
    <property type="match status" value="1"/>
</dbReference>
<reference evidence="2" key="1">
    <citation type="submission" date="2015-09" db="EMBL/GenBank/DDBJ databases">
        <authorList>
            <consortium name="Pathogen Informatics"/>
        </authorList>
    </citation>
    <scope>NUCLEOTIDE SEQUENCE [LARGE SCALE GENOMIC DNA]</scope>
    <source>
        <strain evidence="2">Lake Konstanz</strain>
    </source>
</reference>
<proteinExistence type="predicted"/>
<accession>A0A0S4J7F4</accession>
<dbReference type="OrthoDB" id="3685at2759"/>
<dbReference type="Proteomes" id="UP000051952">
    <property type="component" value="Unassembled WGS sequence"/>
</dbReference>
<gene>
    <name evidence="1" type="ORF">BSAL_81365</name>
</gene>
<dbReference type="EMBL" id="CYKH01000875">
    <property type="protein sequence ID" value="CUG56319.1"/>
    <property type="molecule type" value="Genomic_DNA"/>
</dbReference>
<keyword evidence="1" id="KW-0489">Methyltransferase</keyword>
<evidence type="ECO:0000313" key="1">
    <source>
        <dbReference type="EMBL" id="CUG56319.1"/>
    </source>
</evidence>
<dbReference type="SUPFAM" id="SSF52402">
    <property type="entry name" value="Adenine nucleotide alpha hydrolases-like"/>
    <property type="match status" value="2"/>
</dbReference>
<dbReference type="VEuPathDB" id="TriTrypDB:BSAL_81365"/>
<protein>
    <submittedName>
        <fullName evidence="1">tRNA methyltransferase, putative</fullName>
    </submittedName>
</protein>
<dbReference type="Gene3D" id="3.40.50.620">
    <property type="entry name" value="HUPs"/>
    <property type="match status" value="1"/>
</dbReference>
<dbReference type="PANTHER" id="PTHR11933">
    <property type="entry name" value="TRNA 5-METHYLAMINOMETHYL-2-THIOURIDYLATE -METHYLTRANSFERASE"/>
    <property type="match status" value="1"/>
</dbReference>
<dbReference type="Pfam" id="PF03054">
    <property type="entry name" value="tRNA_Me_trans"/>
    <property type="match status" value="1"/>
</dbReference>
<feature type="non-terminal residue" evidence="1">
    <location>
        <position position="411"/>
    </location>
</feature>
<dbReference type="InterPro" id="IPR014729">
    <property type="entry name" value="Rossmann-like_a/b/a_fold"/>
</dbReference>
<dbReference type="GO" id="GO:0032259">
    <property type="term" value="P:methylation"/>
    <property type="evidence" value="ECO:0007669"/>
    <property type="project" value="UniProtKB-KW"/>
</dbReference>
<keyword evidence="1" id="KW-0808">Transferase</keyword>
<keyword evidence="2" id="KW-1185">Reference proteome</keyword>
<dbReference type="GO" id="GO:0002143">
    <property type="term" value="P:tRNA wobble position uridine thiolation"/>
    <property type="evidence" value="ECO:0007669"/>
    <property type="project" value="TreeGrafter"/>
</dbReference>
<organism evidence="1 2">
    <name type="scientific">Bodo saltans</name>
    <name type="common">Flagellated protozoan</name>
    <dbReference type="NCBI Taxonomy" id="75058"/>
    <lineage>
        <taxon>Eukaryota</taxon>
        <taxon>Discoba</taxon>
        <taxon>Euglenozoa</taxon>
        <taxon>Kinetoplastea</taxon>
        <taxon>Metakinetoplastina</taxon>
        <taxon>Eubodonida</taxon>
        <taxon>Bodonidae</taxon>
        <taxon>Bodo</taxon>
    </lineage>
</organism>
<dbReference type="OMA" id="HLAVNTD"/>